<dbReference type="PROSITE" id="PS50112">
    <property type="entry name" value="PAS"/>
    <property type="match status" value="1"/>
</dbReference>
<dbReference type="Pfam" id="PF08447">
    <property type="entry name" value="PAS_3"/>
    <property type="match status" value="1"/>
</dbReference>
<dbReference type="OrthoDB" id="344644at2"/>
<gene>
    <name evidence="2" type="ORF">KPC_2242</name>
</gene>
<sequence>MLKMLYKVLHPVPPVLWSPLFRHFSELVLLVDQYLNIYQFNTAWENFIRMDITDKVLIQQQDFTQWIYPEDIYDFKHLLSQPQNRQYQLRLMDGENNLHWFDVSANYIQHDCKQNRMYWCLLCCNQTERIKEQYLQFAQQRSLNGLLKRLPIMLYRSRNDRDWTMEFVSDGCEKITGYAADQLLNTPLYGKIIHPEDEAEVWATSQAAIQNHTLFYLNYRLIRADQHIYEVQEIGQGLYSDSDMVLGVEGVIFPKN</sequence>
<evidence type="ECO:0000313" key="3">
    <source>
        <dbReference type="Proteomes" id="UP000245974"/>
    </source>
</evidence>
<dbReference type="Proteomes" id="UP000245974">
    <property type="component" value="Unassembled WGS sequence"/>
</dbReference>
<organism evidence="2 3">
    <name type="scientific">Acinetobacter stercoris</name>
    <dbReference type="NCBI Taxonomy" id="2126983"/>
    <lineage>
        <taxon>Bacteria</taxon>
        <taxon>Pseudomonadati</taxon>
        <taxon>Pseudomonadota</taxon>
        <taxon>Gammaproteobacteria</taxon>
        <taxon>Moraxellales</taxon>
        <taxon>Moraxellaceae</taxon>
        <taxon>Acinetobacter</taxon>
    </lineage>
</organism>
<accession>A0A2U3N088</accession>
<dbReference type="AlphaFoldDB" id="A0A2U3N088"/>
<proteinExistence type="predicted"/>
<evidence type="ECO:0000259" key="1">
    <source>
        <dbReference type="PROSITE" id="PS50112"/>
    </source>
</evidence>
<protein>
    <submittedName>
        <fullName evidence="2">PAS fold protein</fullName>
    </submittedName>
</protein>
<dbReference type="EMBL" id="OOGT01000102">
    <property type="protein sequence ID" value="SPL71064.1"/>
    <property type="molecule type" value="Genomic_DNA"/>
</dbReference>
<reference evidence="3" key="1">
    <citation type="submission" date="2018-03" db="EMBL/GenBank/DDBJ databases">
        <authorList>
            <person name="Blom J."/>
        </authorList>
    </citation>
    <scope>NUCLEOTIDE SEQUENCE [LARGE SCALE GENOMIC DNA]</scope>
    <source>
        <strain evidence="3">KPC-SM-21</strain>
    </source>
</reference>
<dbReference type="RefSeq" id="WP_121974512.1">
    <property type="nucleotide sequence ID" value="NZ_OOGT01000102.1"/>
</dbReference>
<keyword evidence="3" id="KW-1185">Reference proteome</keyword>
<dbReference type="InParanoid" id="A0A2U3N088"/>
<dbReference type="CDD" id="cd00130">
    <property type="entry name" value="PAS"/>
    <property type="match status" value="1"/>
</dbReference>
<dbReference type="SMART" id="SM00091">
    <property type="entry name" value="PAS"/>
    <property type="match status" value="2"/>
</dbReference>
<dbReference type="InterPro" id="IPR013655">
    <property type="entry name" value="PAS_fold_3"/>
</dbReference>
<dbReference type="Gene3D" id="3.30.450.20">
    <property type="entry name" value="PAS domain"/>
    <property type="match status" value="1"/>
</dbReference>
<dbReference type="Pfam" id="PF13426">
    <property type="entry name" value="PAS_9"/>
    <property type="match status" value="1"/>
</dbReference>
<dbReference type="SUPFAM" id="SSF55785">
    <property type="entry name" value="PYP-like sensor domain (PAS domain)"/>
    <property type="match status" value="2"/>
</dbReference>
<name>A0A2U3N088_9GAMM</name>
<evidence type="ECO:0000313" key="2">
    <source>
        <dbReference type="EMBL" id="SPL71064.1"/>
    </source>
</evidence>
<dbReference type="InterPro" id="IPR000014">
    <property type="entry name" value="PAS"/>
</dbReference>
<dbReference type="InterPro" id="IPR035965">
    <property type="entry name" value="PAS-like_dom_sf"/>
</dbReference>
<feature type="domain" description="PAS" evidence="1">
    <location>
        <begin position="139"/>
        <end position="212"/>
    </location>
</feature>